<dbReference type="AlphaFoldDB" id="A0A9D1UI80"/>
<dbReference type="HAMAP" id="MF_01148">
    <property type="entry name" value="Lnt"/>
    <property type="match status" value="1"/>
</dbReference>
<evidence type="ECO:0000256" key="3">
    <source>
        <dbReference type="ARBA" id="ARBA00022475"/>
    </source>
</evidence>
<dbReference type="SUPFAM" id="SSF56317">
    <property type="entry name" value="Carbon-nitrogen hydrolase"/>
    <property type="match status" value="1"/>
</dbReference>
<dbReference type="Pfam" id="PF00795">
    <property type="entry name" value="CN_hydrolase"/>
    <property type="match status" value="1"/>
</dbReference>
<evidence type="ECO:0000256" key="8">
    <source>
        <dbReference type="ARBA" id="ARBA00023315"/>
    </source>
</evidence>
<keyword evidence="4 9" id="KW-0808">Transferase</keyword>
<evidence type="ECO:0000256" key="9">
    <source>
        <dbReference type="HAMAP-Rule" id="MF_01148"/>
    </source>
</evidence>
<dbReference type="GO" id="GO:0005886">
    <property type="term" value="C:plasma membrane"/>
    <property type="evidence" value="ECO:0007669"/>
    <property type="project" value="UniProtKB-SubCell"/>
</dbReference>
<dbReference type="Gene3D" id="3.60.110.10">
    <property type="entry name" value="Carbon-nitrogen hydrolase"/>
    <property type="match status" value="1"/>
</dbReference>
<evidence type="ECO:0000256" key="7">
    <source>
        <dbReference type="ARBA" id="ARBA00023136"/>
    </source>
</evidence>
<dbReference type="PANTHER" id="PTHR38686:SF1">
    <property type="entry name" value="APOLIPOPROTEIN N-ACYLTRANSFERASE"/>
    <property type="match status" value="1"/>
</dbReference>
<dbReference type="PROSITE" id="PS50263">
    <property type="entry name" value="CN_HYDROLASE"/>
    <property type="match status" value="1"/>
</dbReference>
<feature type="transmembrane region" description="Helical" evidence="9">
    <location>
        <begin position="156"/>
        <end position="180"/>
    </location>
</feature>
<keyword evidence="5 9" id="KW-0812">Transmembrane</keyword>
<reference evidence="11" key="2">
    <citation type="submission" date="2021-04" db="EMBL/GenBank/DDBJ databases">
        <authorList>
            <person name="Gilroy R."/>
        </authorList>
    </citation>
    <scope>NUCLEOTIDE SEQUENCE</scope>
    <source>
        <strain evidence="11">Gambia16-930</strain>
    </source>
</reference>
<evidence type="ECO:0000313" key="11">
    <source>
        <dbReference type="EMBL" id="HIW87360.1"/>
    </source>
</evidence>
<comment type="similarity">
    <text evidence="2 9">Belongs to the CN hydrolase family. Apolipoprotein N-acyltransferase subfamily.</text>
</comment>
<evidence type="ECO:0000259" key="10">
    <source>
        <dbReference type="PROSITE" id="PS50263"/>
    </source>
</evidence>
<comment type="subcellular location">
    <subcellularLocation>
        <location evidence="1 9">Cell membrane</location>
        <topology evidence="1 9">Multi-pass membrane protein</topology>
    </subcellularLocation>
</comment>
<dbReference type="NCBIfam" id="TIGR00546">
    <property type="entry name" value="lnt"/>
    <property type="match status" value="1"/>
</dbReference>
<evidence type="ECO:0000256" key="4">
    <source>
        <dbReference type="ARBA" id="ARBA00022679"/>
    </source>
</evidence>
<comment type="catalytic activity">
    <reaction evidence="9">
        <text>N-terminal S-1,2-diacyl-sn-glyceryl-L-cysteinyl-[lipoprotein] + a glycerophospholipid = N-acyl-S-1,2-diacyl-sn-glyceryl-L-cysteinyl-[lipoprotein] + a 2-acyl-sn-glycero-3-phospholipid + H(+)</text>
        <dbReference type="Rhea" id="RHEA:48228"/>
        <dbReference type="Rhea" id="RHEA-COMP:14681"/>
        <dbReference type="Rhea" id="RHEA-COMP:14684"/>
        <dbReference type="ChEBI" id="CHEBI:15378"/>
        <dbReference type="ChEBI" id="CHEBI:136912"/>
        <dbReference type="ChEBI" id="CHEBI:140656"/>
        <dbReference type="ChEBI" id="CHEBI:140657"/>
        <dbReference type="ChEBI" id="CHEBI:140660"/>
        <dbReference type="EC" id="2.3.1.269"/>
    </reaction>
</comment>
<dbReference type="PANTHER" id="PTHR38686">
    <property type="entry name" value="APOLIPOPROTEIN N-ACYLTRANSFERASE"/>
    <property type="match status" value="1"/>
</dbReference>
<comment type="caution">
    <text evidence="9">Lacks conserved residue(s) required for the propagation of feature annotation.</text>
</comment>
<organism evidence="11 12">
    <name type="scientific">Candidatus Onthomorpha intestinigallinarum</name>
    <dbReference type="NCBI Taxonomy" id="2840880"/>
    <lineage>
        <taxon>Bacteria</taxon>
        <taxon>Pseudomonadati</taxon>
        <taxon>Bacteroidota</taxon>
        <taxon>Bacteroidia</taxon>
        <taxon>Bacteroidales</taxon>
        <taxon>Candidatus Onthomorpha</taxon>
    </lineage>
</organism>
<comment type="pathway">
    <text evidence="9">Protein modification; lipoprotein biosynthesis (N-acyl transfer).</text>
</comment>
<proteinExistence type="inferred from homology"/>
<dbReference type="EC" id="2.3.1.269" evidence="9"/>
<comment type="function">
    <text evidence="9">Catalyzes the phospholipid dependent N-acylation of the N-terminal cysteine of apolipoprotein, the last step in lipoprotein maturation.</text>
</comment>
<keyword evidence="6 9" id="KW-1133">Transmembrane helix</keyword>
<dbReference type="InterPro" id="IPR036526">
    <property type="entry name" value="C-N_Hydrolase_sf"/>
</dbReference>
<keyword evidence="7 9" id="KW-0472">Membrane</keyword>
<feature type="transmembrane region" description="Helical" evidence="9">
    <location>
        <begin position="201"/>
        <end position="221"/>
    </location>
</feature>
<feature type="transmembrane region" description="Helical" evidence="9">
    <location>
        <begin position="518"/>
        <end position="537"/>
    </location>
</feature>
<evidence type="ECO:0000256" key="1">
    <source>
        <dbReference type="ARBA" id="ARBA00004651"/>
    </source>
</evidence>
<dbReference type="InterPro" id="IPR045378">
    <property type="entry name" value="LNT_N"/>
</dbReference>
<dbReference type="GO" id="GO:0016410">
    <property type="term" value="F:N-acyltransferase activity"/>
    <property type="evidence" value="ECO:0007669"/>
    <property type="project" value="UniProtKB-UniRule"/>
</dbReference>
<keyword evidence="8 9" id="KW-0012">Acyltransferase</keyword>
<dbReference type="InterPro" id="IPR004563">
    <property type="entry name" value="Apolipo_AcylTrfase"/>
</dbReference>
<dbReference type="Pfam" id="PF20154">
    <property type="entry name" value="LNT_N"/>
    <property type="match status" value="1"/>
</dbReference>
<feature type="transmembrane region" description="Helical" evidence="9">
    <location>
        <begin position="114"/>
        <end position="136"/>
    </location>
</feature>
<gene>
    <name evidence="9 11" type="primary">lnt</name>
    <name evidence="11" type="ORF">IAC47_03705</name>
</gene>
<name>A0A9D1UI80_9BACT</name>
<protein>
    <recommendedName>
        <fullName evidence="9">Apolipoprotein N-acyltransferase</fullName>
        <shortName evidence="9">ALP N-acyltransferase</shortName>
        <ecNumber evidence="9">2.3.1.269</ecNumber>
    </recommendedName>
</protein>
<dbReference type="CDD" id="cd07571">
    <property type="entry name" value="ALP_N-acyl_transferase"/>
    <property type="match status" value="1"/>
</dbReference>
<feature type="transmembrane region" description="Helical" evidence="9">
    <location>
        <begin position="57"/>
        <end position="77"/>
    </location>
</feature>
<dbReference type="InterPro" id="IPR003010">
    <property type="entry name" value="C-N_Hydrolase"/>
</dbReference>
<sequence>MSKSRLFLVACFSGVLLSLAWLELNFAPLMLIAFVPLLWMENIIAENKIGGGFSKTAVFRYSYPAFLIWNATTIYWIAYATPFALVLPFFQAALMSLALQLAHWTRKAFNAKGVAGNLFFVVFFLALEYVELHWDLNFPWLNLGNSFAKYPVLVQWYEYTGVGGGSLWIMLCNIAFLYLLQQNLKREKRIQKRKNSFLNTFFCLLIPILPVCLSVVLFVSFKQQKAEPSEVVVIQPNLDPYGSQYDLSPKDVCDIITDLADSKAGKNTDYILCPESCLQDYAWEERIERSPSVAHLRQYSNKYPKAEIIAGMSSRRMLSAGQKTSAAREYPYMKGMYYENCNIAIKIDRDSIMPESQIRHKSVLTPGVEKMPFKQYLGFMERFALDLGGTVGSLGVDEGFVVFTGRDKPKVATAICYESVDGQYIADLTKEGAELLFIITNDGWWKDSPGHRQHAAFARLRAIENRRYVARSANTGISCFIDPRGKVLQHTSYWTREAISQKLVPQKRITFYTRYGDYIYRLSAVTALMSLMLGFVVDRLRRADRLKTIKNHR</sequence>
<evidence type="ECO:0000256" key="6">
    <source>
        <dbReference type="ARBA" id="ARBA00022989"/>
    </source>
</evidence>
<reference evidence="11" key="1">
    <citation type="journal article" date="2021" name="PeerJ">
        <title>Extensive microbial diversity within the chicken gut microbiome revealed by metagenomics and culture.</title>
        <authorList>
            <person name="Gilroy R."/>
            <person name="Ravi A."/>
            <person name="Getino M."/>
            <person name="Pursley I."/>
            <person name="Horton D.L."/>
            <person name="Alikhan N.F."/>
            <person name="Baker D."/>
            <person name="Gharbi K."/>
            <person name="Hall N."/>
            <person name="Watson M."/>
            <person name="Adriaenssens E.M."/>
            <person name="Foster-Nyarko E."/>
            <person name="Jarju S."/>
            <person name="Secka A."/>
            <person name="Antonio M."/>
            <person name="Oren A."/>
            <person name="Chaudhuri R.R."/>
            <person name="La Ragione R."/>
            <person name="Hildebrand F."/>
            <person name="Pallen M.J."/>
        </authorList>
    </citation>
    <scope>NUCLEOTIDE SEQUENCE</scope>
    <source>
        <strain evidence="11">Gambia16-930</strain>
    </source>
</reference>
<feature type="domain" description="CN hydrolase" evidence="10">
    <location>
        <begin position="234"/>
        <end position="505"/>
    </location>
</feature>
<keyword evidence="3 9" id="KW-1003">Cell membrane</keyword>
<evidence type="ECO:0000256" key="5">
    <source>
        <dbReference type="ARBA" id="ARBA00022692"/>
    </source>
</evidence>
<comment type="caution">
    <text evidence="11">The sequence shown here is derived from an EMBL/GenBank/DDBJ whole genome shotgun (WGS) entry which is preliminary data.</text>
</comment>
<evidence type="ECO:0000256" key="2">
    <source>
        <dbReference type="ARBA" id="ARBA00010065"/>
    </source>
</evidence>
<dbReference type="EMBL" id="DXGG01000125">
    <property type="protein sequence ID" value="HIW87360.1"/>
    <property type="molecule type" value="Genomic_DNA"/>
</dbReference>
<dbReference type="Proteomes" id="UP000824267">
    <property type="component" value="Unassembled WGS sequence"/>
</dbReference>
<evidence type="ECO:0000313" key="12">
    <source>
        <dbReference type="Proteomes" id="UP000824267"/>
    </source>
</evidence>
<dbReference type="GO" id="GO:0042158">
    <property type="term" value="P:lipoprotein biosynthetic process"/>
    <property type="evidence" value="ECO:0007669"/>
    <property type="project" value="UniProtKB-UniRule"/>
</dbReference>
<accession>A0A9D1UI80</accession>